<organism evidence="14">
    <name type="scientific">Aureococcus anophagefferens</name>
    <name type="common">Harmful bloom alga</name>
    <dbReference type="NCBI Taxonomy" id="44056"/>
    <lineage>
        <taxon>Eukaryota</taxon>
        <taxon>Sar</taxon>
        <taxon>Stramenopiles</taxon>
        <taxon>Ochrophyta</taxon>
        <taxon>Pelagophyceae</taxon>
        <taxon>Pelagomonadales</taxon>
        <taxon>Pelagomonadaceae</taxon>
        <taxon>Aureococcus</taxon>
    </lineage>
</organism>
<dbReference type="GO" id="GO:0016887">
    <property type="term" value="F:ATP hydrolysis activity"/>
    <property type="evidence" value="ECO:0007669"/>
    <property type="project" value="RHEA"/>
</dbReference>
<dbReference type="InterPro" id="IPR027417">
    <property type="entry name" value="P-loop_NTPase"/>
</dbReference>
<dbReference type="GO" id="GO:0003697">
    <property type="term" value="F:single-stranded DNA binding"/>
    <property type="evidence" value="ECO:0007669"/>
    <property type="project" value="TreeGrafter"/>
</dbReference>
<comment type="function">
    <text evidence="11">Acts as component of the MCM2-7 complex (MCM complex) which is the replicative helicase essential for 'once per cell cycle' DNA replication initiation and elongation in eukaryotic cells. The active ATPase sites in the MCM2-7 ring are formed through the interaction surfaces of two neighboring subunits such that a critical structure of a conserved arginine finger motif is provided in trans relative to the ATP-binding site of the Walker A box of the adjacent subunit. The six ATPase active sites, however, are likely to contribute differentially to the complex helicase activity.</text>
</comment>
<dbReference type="Gene3D" id="2.40.50.140">
    <property type="entry name" value="Nucleic acid-binding proteins"/>
    <property type="match status" value="1"/>
</dbReference>
<dbReference type="RefSeq" id="XP_009040078.1">
    <property type="nucleotide sequence ID" value="XM_009041830.1"/>
</dbReference>
<dbReference type="OMA" id="EANHIMV"/>
<dbReference type="InterPro" id="IPR008046">
    <property type="entry name" value="Mcm3"/>
</dbReference>
<dbReference type="GO" id="GO:0006271">
    <property type="term" value="P:DNA strand elongation involved in DNA replication"/>
    <property type="evidence" value="ECO:0007669"/>
    <property type="project" value="TreeGrafter"/>
</dbReference>
<dbReference type="GO" id="GO:0005524">
    <property type="term" value="F:ATP binding"/>
    <property type="evidence" value="ECO:0007669"/>
    <property type="project" value="UniProtKB-UniRule"/>
</dbReference>
<evidence type="ECO:0000256" key="1">
    <source>
        <dbReference type="ARBA" id="ARBA00004123"/>
    </source>
</evidence>
<dbReference type="Pfam" id="PF17855">
    <property type="entry name" value="MCM_lid"/>
    <property type="match status" value="1"/>
</dbReference>
<dbReference type="SMART" id="SM00382">
    <property type="entry name" value="AAA"/>
    <property type="match status" value="1"/>
</dbReference>
<evidence type="ECO:0000313" key="13">
    <source>
        <dbReference type="EMBL" id="EGB05177.1"/>
    </source>
</evidence>
<dbReference type="PRINTS" id="PR01659">
    <property type="entry name" value="MCMPROTEIN3"/>
</dbReference>
<dbReference type="PROSITE" id="PS50051">
    <property type="entry name" value="MCM_2"/>
    <property type="match status" value="1"/>
</dbReference>
<dbReference type="GO" id="GO:0000727">
    <property type="term" value="P:double-strand break repair via break-induced replication"/>
    <property type="evidence" value="ECO:0007669"/>
    <property type="project" value="TreeGrafter"/>
</dbReference>
<dbReference type="FunCoup" id="F0YI71">
    <property type="interactions" value="470"/>
</dbReference>
<dbReference type="InParanoid" id="F0YI71"/>
<comment type="catalytic activity">
    <reaction evidence="11">
        <text>ATP + H2O = ADP + phosphate + H(+)</text>
        <dbReference type="Rhea" id="RHEA:13065"/>
        <dbReference type="ChEBI" id="CHEBI:15377"/>
        <dbReference type="ChEBI" id="CHEBI:15378"/>
        <dbReference type="ChEBI" id="CHEBI:30616"/>
        <dbReference type="ChEBI" id="CHEBI:43474"/>
        <dbReference type="ChEBI" id="CHEBI:456216"/>
        <dbReference type="EC" id="3.6.4.12"/>
    </reaction>
</comment>
<evidence type="ECO:0000256" key="11">
    <source>
        <dbReference type="RuleBase" id="RU368061"/>
    </source>
</evidence>
<dbReference type="EC" id="3.6.4.12" evidence="11"/>
<keyword evidence="8 10" id="KW-0238">DNA-binding</keyword>
<protein>
    <recommendedName>
        <fullName evidence="11">DNA replication licensing factor MCM3</fullName>
        <ecNumber evidence="11">3.6.4.12</ecNumber>
    </recommendedName>
</protein>
<dbReference type="GO" id="GO:1902975">
    <property type="term" value="P:mitotic DNA replication initiation"/>
    <property type="evidence" value="ECO:0007669"/>
    <property type="project" value="TreeGrafter"/>
</dbReference>
<dbReference type="OrthoDB" id="1882346at2759"/>
<sequence length="813" mass="89493">MTSRKDTLSDDDQREKFNSFLDSEYGNVYHDILHDLFVEDIQTPQRLLINLGDIRQYDPNLARHLLQQPLEFILPWMEAVFHRVQRIHQVVTEASHVERLAKRPMQIRIGFVGAFGPNQHSPRTLRASHLGSLVCVEGVVTRCSITQPKIVSSVHWCGATHRYIVREHRDSTTLDLCNSAAGTLQSSGAYPHPERDTEGHPLEMEYGLSVFKDYQSVTVQESPEKAPLGQLPRSVDIFLEDDLVDIIKPGDRVKCAGIYRALAQDGVATSRLFRTVVLANSVATQGCAVSCMSLTPHDEADIKATASLLEHELSKDRAVTPNFDSILHALSVAFAPSIHGHMAIKRALVLQLVGGAERTLMNGCRLRGDINVLLVGDPSTAKSQLLRATMRAAPIAVSTTGRGSSGVGLTAAIAQDSETGDRRLEAGAVVLADRGVVCIDEFDKMSTGDRIAIHEVMEQQTVTIAKAGIHASLNARCAVLAAANPIYGQYDTDRRPQDNIGLPDSLLSRFDLLFIVLDNVDASSDREVADHVLRSHRLGLNQIPVLDYHSAHKHNLASDARSKEADVENEIESTSIWQIPHRGTIPSAQSQLQPPKDAVLHPNFLRKYVHFARQFVEANLNDDARQSIANAYADLRIRADESTLPVTARCLEALIRLSTAHAKVRLSSSVNKSDCVAALELLSFALHGDSPSRCLDVTVSNGKRGGSAEAVWGATKRPCLDEAFSTQENKQTFKSQIGSPGRSETILRVYSGLLSTYEEQGKVGLSDLLEAANSSLTPHELEYQLSEVESILRNQQDENRLMYDELNGEIHFL</sequence>
<dbReference type="Proteomes" id="UP000002729">
    <property type="component" value="Unassembled WGS sequence"/>
</dbReference>
<evidence type="ECO:0000313" key="14">
    <source>
        <dbReference type="Proteomes" id="UP000002729"/>
    </source>
</evidence>
<name>F0YI71_AURAN</name>
<dbReference type="InterPro" id="IPR031327">
    <property type="entry name" value="MCM"/>
</dbReference>
<evidence type="ECO:0000256" key="10">
    <source>
        <dbReference type="RuleBase" id="RU004070"/>
    </source>
</evidence>
<dbReference type="GeneID" id="20227756"/>
<comment type="subcellular location">
    <subcellularLocation>
        <location evidence="1 11">Nucleus</location>
    </subcellularLocation>
</comment>
<dbReference type="InterPro" id="IPR001208">
    <property type="entry name" value="MCM_dom"/>
</dbReference>
<dbReference type="eggNOG" id="KOG0479">
    <property type="taxonomic scope" value="Eukaryota"/>
</dbReference>
<gene>
    <name evidence="13" type="ORF">AURANDRAFT_70336</name>
</gene>
<dbReference type="PANTHER" id="PTHR11630">
    <property type="entry name" value="DNA REPLICATION LICENSING FACTOR MCM FAMILY MEMBER"/>
    <property type="match status" value="1"/>
</dbReference>
<keyword evidence="4 10" id="KW-0547">Nucleotide-binding</keyword>
<accession>F0YI71</accession>
<keyword evidence="9 11" id="KW-0539">Nucleus</keyword>
<proteinExistence type="inferred from homology"/>
<dbReference type="Gene3D" id="3.40.50.300">
    <property type="entry name" value="P-loop containing nucleotide triphosphate hydrolases"/>
    <property type="match status" value="1"/>
</dbReference>
<reference evidence="13 14" key="1">
    <citation type="journal article" date="2011" name="Proc. Natl. Acad. Sci. U.S.A.">
        <title>Niche of harmful alga Aureococcus anophagefferens revealed through ecogenomics.</title>
        <authorList>
            <person name="Gobler C.J."/>
            <person name="Berry D.L."/>
            <person name="Dyhrman S.T."/>
            <person name="Wilhelm S.W."/>
            <person name="Salamov A."/>
            <person name="Lobanov A.V."/>
            <person name="Zhang Y."/>
            <person name="Collier J.L."/>
            <person name="Wurch L.L."/>
            <person name="Kustka A.B."/>
            <person name="Dill B.D."/>
            <person name="Shah M."/>
            <person name="VerBerkmoes N.C."/>
            <person name="Kuo A."/>
            <person name="Terry A."/>
            <person name="Pangilinan J."/>
            <person name="Lindquist E.A."/>
            <person name="Lucas S."/>
            <person name="Paulsen I.T."/>
            <person name="Hattenrath-Lehmann T.K."/>
            <person name="Talmage S.C."/>
            <person name="Walker E.A."/>
            <person name="Koch F."/>
            <person name="Burson A.M."/>
            <person name="Marcoval M.A."/>
            <person name="Tang Y.Z."/>
            <person name="Lecleir G.R."/>
            <person name="Coyne K.J."/>
            <person name="Berg G.M."/>
            <person name="Bertrand E.M."/>
            <person name="Saito M.A."/>
            <person name="Gladyshev V.N."/>
            <person name="Grigoriev I.V."/>
        </authorList>
    </citation>
    <scope>NUCLEOTIDE SEQUENCE [LARGE SCALE GENOMIC DNA]</scope>
    <source>
        <strain evidence="14">CCMP 1984</strain>
    </source>
</reference>
<keyword evidence="5 11" id="KW-0378">Hydrolase</keyword>
<dbReference type="GO" id="GO:0042555">
    <property type="term" value="C:MCM complex"/>
    <property type="evidence" value="ECO:0007669"/>
    <property type="project" value="UniProtKB-UniRule"/>
</dbReference>
<dbReference type="InterPro" id="IPR041562">
    <property type="entry name" value="MCM_lid"/>
</dbReference>
<evidence type="ECO:0000256" key="4">
    <source>
        <dbReference type="ARBA" id="ARBA00022741"/>
    </source>
</evidence>
<dbReference type="Gene3D" id="3.30.1640.10">
    <property type="entry name" value="mini-chromosome maintenance (MCM) complex, chain A, domain 1"/>
    <property type="match status" value="1"/>
</dbReference>
<dbReference type="GO" id="GO:0017116">
    <property type="term" value="F:single-stranded DNA helicase activity"/>
    <property type="evidence" value="ECO:0007669"/>
    <property type="project" value="TreeGrafter"/>
</dbReference>
<comment type="subunit">
    <text evidence="11">Component of the MCM2-7 complex.</text>
</comment>
<dbReference type="EMBL" id="GL833143">
    <property type="protein sequence ID" value="EGB05177.1"/>
    <property type="molecule type" value="Genomic_DNA"/>
</dbReference>
<dbReference type="PROSITE" id="PS00847">
    <property type="entry name" value="MCM_1"/>
    <property type="match status" value="1"/>
</dbReference>
<evidence type="ECO:0000256" key="9">
    <source>
        <dbReference type="ARBA" id="ARBA00023242"/>
    </source>
</evidence>
<dbReference type="Pfam" id="PF00493">
    <property type="entry name" value="MCM"/>
    <property type="match status" value="1"/>
</dbReference>
<evidence type="ECO:0000256" key="6">
    <source>
        <dbReference type="ARBA" id="ARBA00022806"/>
    </source>
</evidence>
<keyword evidence="7 10" id="KW-0067">ATP-binding</keyword>
<dbReference type="Pfam" id="PF14551">
    <property type="entry name" value="MCM_N"/>
    <property type="match status" value="1"/>
</dbReference>
<evidence type="ECO:0000256" key="5">
    <source>
        <dbReference type="ARBA" id="ARBA00022801"/>
    </source>
</evidence>
<dbReference type="InterPro" id="IPR012340">
    <property type="entry name" value="NA-bd_OB-fold"/>
</dbReference>
<evidence type="ECO:0000256" key="7">
    <source>
        <dbReference type="ARBA" id="ARBA00022840"/>
    </source>
</evidence>
<keyword evidence="14" id="KW-1185">Reference proteome</keyword>
<evidence type="ECO:0000256" key="8">
    <source>
        <dbReference type="ARBA" id="ARBA00023125"/>
    </source>
</evidence>
<dbReference type="GO" id="GO:0005634">
    <property type="term" value="C:nucleus"/>
    <property type="evidence" value="ECO:0007669"/>
    <property type="project" value="UniProtKB-SubCell"/>
</dbReference>
<dbReference type="SUPFAM" id="SSF52540">
    <property type="entry name" value="P-loop containing nucleoside triphosphate hydrolases"/>
    <property type="match status" value="1"/>
</dbReference>
<comment type="similarity">
    <text evidence="2 10">Belongs to the MCM family.</text>
</comment>
<dbReference type="SUPFAM" id="SSF50249">
    <property type="entry name" value="Nucleic acid-binding proteins"/>
    <property type="match status" value="1"/>
</dbReference>
<evidence type="ECO:0000256" key="2">
    <source>
        <dbReference type="ARBA" id="ARBA00008010"/>
    </source>
</evidence>
<keyword evidence="3 11" id="KW-0235">DNA replication</keyword>
<dbReference type="PANTHER" id="PTHR11630:SF46">
    <property type="entry name" value="DNA REPLICATION LICENSING FACTOR MCM3-RELATED"/>
    <property type="match status" value="1"/>
</dbReference>
<dbReference type="InterPro" id="IPR033762">
    <property type="entry name" value="MCM_OB"/>
</dbReference>
<dbReference type="PRINTS" id="PR01657">
    <property type="entry name" value="MCMFAMILY"/>
</dbReference>
<evidence type="ECO:0000256" key="3">
    <source>
        <dbReference type="ARBA" id="ARBA00022705"/>
    </source>
</evidence>
<dbReference type="KEGG" id="aaf:AURANDRAFT_70336"/>
<dbReference type="InterPro" id="IPR003593">
    <property type="entry name" value="AAA+_ATPase"/>
</dbReference>
<keyword evidence="6 11" id="KW-0347">Helicase</keyword>
<evidence type="ECO:0000259" key="12">
    <source>
        <dbReference type="PROSITE" id="PS50051"/>
    </source>
</evidence>
<feature type="domain" description="MCM C-terminal AAA(+) ATPase" evidence="12">
    <location>
        <begin position="326"/>
        <end position="532"/>
    </location>
</feature>
<dbReference type="InterPro" id="IPR018525">
    <property type="entry name" value="MCM_CS"/>
</dbReference>
<dbReference type="InterPro" id="IPR027925">
    <property type="entry name" value="MCM_N"/>
</dbReference>
<dbReference type="Pfam" id="PF17207">
    <property type="entry name" value="MCM_OB"/>
    <property type="match status" value="1"/>
</dbReference>
<dbReference type="SMART" id="SM00350">
    <property type="entry name" value="MCM"/>
    <property type="match status" value="1"/>
</dbReference>
<dbReference type="AlphaFoldDB" id="F0YI71"/>
<dbReference type="Gene3D" id="2.20.28.10">
    <property type="match status" value="1"/>
</dbReference>